<keyword evidence="1" id="KW-0677">Repeat</keyword>
<dbReference type="Pfam" id="PF25023">
    <property type="entry name" value="TEN_YD-shell"/>
    <property type="match status" value="1"/>
</dbReference>
<evidence type="ECO:0000256" key="1">
    <source>
        <dbReference type="ARBA" id="ARBA00022737"/>
    </source>
</evidence>
<evidence type="ECO:0000313" key="4">
    <source>
        <dbReference type="Proteomes" id="UP001501585"/>
    </source>
</evidence>
<dbReference type="InterPro" id="IPR006530">
    <property type="entry name" value="YD"/>
</dbReference>
<dbReference type="Gene3D" id="2.170.16.10">
    <property type="entry name" value="Hedgehog/Intein (Hint) domain"/>
    <property type="match status" value="2"/>
</dbReference>
<dbReference type="NCBIfam" id="TIGR03696">
    <property type="entry name" value="Rhs_assc_core"/>
    <property type="match status" value="1"/>
</dbReference>
<dbReference type="PANTHER" id="PTHR32305">
    <property type="match status" value="1"/>
</dbReference>
<evidence type="ECO:0000313" key="3">
    <source>
        <dbReference type="EMBL" id="GAA1998896.1"/>
    </source>
</evidence>
<dbReference type="Gene3D" id="2.180.10.10">
    <property type="entry name" value="RHS repeat-associated core"/>
    <property type="match status" value="1"/>
</dbReference>
<dbReference type="PROSITE" id="PS50818">
    <property type="entry name" value="INTEIN_C_TER"/>
    <property type="match status" value="1"/>
</dbReference>
<dbReference type="Proteomes" id="UP001501585">
    <property type="component" value="Unassembled WGS sequence"/>
</dbReference>
<accession>A0ABP5EHW3</accession>
<proteinExistence type="predicted"/>
<dbReference type="PANTHER" id="PTHR32305:SF17">
    <property type="entry name" value="TRNA NUCLEASE WAPA"/>
    <property type="match status" value="1"/>
</dbReference>
<evidence type="ECO:0000259" key="2">
    <source>
        <dbReference type="SMART" id="SM00306"/>
    </source>
</evidence>
<keyword evidence="4" id="KW-1185">Reference proteome</keyword>
<dbReference type="SUPFAM" id="SSF51294">
    <property type="entry name" value="Hedgehog/intein (Hint) domain"/>
    <property type="match status" value="2"/>
</dbReference>
<reference evidence="4" key="1">
    <citation type="journal article" date="2019" name="Int. J. Syst. Evol. Microbiol.">
        <title>The Global Catalogue of Microorganisms (GCM) 10K type strain sequencing project: providing services to taxonomists for standard genome sequencing and annotation.</title>
        <authorList>
            <consortium name="The Broad Institute Genomics Platform"/>
            <consortium name="The Broad Institute Genome Sequencing Center for Infectious Disease"/>
            <person name="Wu L."/>
            <person name="Ma J."/>
        </authorList>
    </citation>
    <scope>NUCLEOTIDE SEQUENCE [LARGE SCALE GENOMIC DNA]</scope>
    <source>
        <strain evidence="4">JCM 15313</strain>
    </source>
</reference>
<sequence length="700" mass="75208">MEKYDYDESGNMTSRLTAEHDQNLEWDAEGNLVKVTEGDQATSYTYDANGQRLLRRDAQSSTLYLPGMELRFDATDQKTEATRYYEHAGETVAMRENDGSLHWLISDHHGSGQLAIDASTGEAVQRRFTPFGEERSSTGEWPGEKGFVGGTIDASTGLTQLGARAYDAAIGRFISVDPVMDPTDAQQMHGYVYSNNNPVTWSDPSGMFLDKAWNAVTSAGKKAWNKTKKVYNKGKKYVKRQYKKVKKYVKKKYHQAKRYVRKKYHQARRYARRAYHKTKSYVKRAYRATSSFVRRHKNTIIATGAGIAVGAACSVATAGAGTIGCAALGGAVSGLVQYQLDTPKEQWSVTDALAATALGGAFGAVGGALGGKVASAASSKIGSMFSSGASRVGVGGGRSGLSSRMSGLFSRTRGGGSDPAGTCLTNSFVAGTSVVMSDGSKKPIEDVEVGDTVLATDPETGEQSAKTVLATIIGQGSKDLVEITVDTTTEKPADAELSPDTGGLKGNGGMPGPLAGGDIVISTEGHPFWVPELQEWVDAGDLRPGMWLETSAGTWVQVTATRAWTQSAKVHNLTVEGVHTFNVAVGASSDVLTHNCGGSIWSSTRRKTSVQNALGHWNKHKSEFPGLNNAKQYVEAANRFLRSGDPNVLTRTRANGDVLRFNPTTDEFGVMDPSGVPRTYFKPNPGQHGYSSNLDYFNAQ</sequence>
<dbReference type="NCBIfam" id="TIGR01643">
    <property type="entry name" value="YD_repeat_2x"/>
    <property type="match status" value="1"/>
</dbReference>
<dbReference type="InterPro" id="IPR003587">
    <property type="entry name" value="Hint_dom_N"/>
</dbReference>
<gene>
    <name evidence="3" type="ORF">GCM10009799_27430</name>
</gene>
<name>A0ABP5EHW3_9ACTN</name>
<dbReference type="InterPro" id="IPR036844">
    <property type="entry name" value="Hint_dom_sf"/>
</dbReference>
<protein>
    <recommendedName>
        <fullName evidence="2">Hint domain-containing protein</fullName>
    </recommendedName>
</protein>
<dbReference type="SMART" id="SM00306">
    <property type="entry name" value="HintN"/>
    <property type="match status" value="1"/>
</dbReference>
<dbReference type="InterPro" id="IPR056823">
    <property type="entry name" value="TEN-like_YD-shell"/>
</dbReference>
<dbReference type="EMBL" id="BAAAPC010000010">
    <property type="protein sequence ID" value="GAA1998896.1"/>
    <property type="molecule type" value="Genomic_DNA"/>
</dbReference>
<dbReference type="InterPro" id="IPR022385">
    <property type="entry name" value="Rhs_assc_core"/>
</dbReference>
<dbReference type="Pfam" id="PF07591">
    <property type="entry name" value="PT-HINT"/>
    <property type="match status" value="1"/>
</dbReference>
<dbReference type="InterPro" id="IPR030934">
    <property type="entry name" value="Intein_C"/>
</dbReference>
<feature type="domain" description="Hint" evidence="2">
    <location>
        <begin position="425"/>
        <end position="552"/>
    </location>
</feature>
<organism evidence="3 4">
    <name type="scientific">Nocardiopsis rhodophaea</name>
    <dbReference type="NCBI Taxonomy" id="280238"/>
    <lineage>
        <taxon>Bacteria</taxon>
        <taxon>Bacillati</taxon>
        <taxon>Actinomycetota</taxon>
        <taxon>Actinomycetes</taxon>
        <taxon>Streptosporangiales</taxon>
        <taxon>Nocardiopsidaceae</taxon>
        <taxon>Nocardiopsis</taxon>
    </lineage>
</organism>
<comment type="caution">
    <text evidence="3">The sequence shown here is derived from an EMBL/GenBank/DDBJ whole genome shotgun (WGS) entry which is preliminary data.</text>
</comment>
<dbReference type="InterPro" id="IPR050708">
    <property type="entry name" value="T6SS_VgrG/RHS"/>
</dbReference>